<keyword evidence="2" id="KW-1185">Reference proteome</keyword>
<dbReference type="Proteomes" id="UP000065734">
    <property type="component" value="Chromosome I"/>
</dbReference>
<protein>
    <submittedName>
        <fullName evidence="1">Uncharacterized protein</fullName>
    </submittedName>
</protein>
<organism evidence="1 2">
    <name type="scientific">Blastochloris viridis</name>
    <name type="common">Rhodopseudomonas viridis</name>
    <dbReference type="NCBI Taxonomy" id="1079"/>
    <lineage>
        <taxon>Bacteria</taxon>
        <taxon>Pseudomonadati</taxon>
        <taxon>Pseudomonadota</taxon>
        <taxon>Alphaproteobacteria</taxon>
        <taxon>Hyphomicrobiales</taxon>
        <taxon>Blastochloridaceae</taxon>
        <taxon>Blastochloris</taxon>
    </lineage>
</organism>
<accession>A0A0P0IXP0</accession>
<sequence>MVFRLFGLATEFATAAVISSMDAAVTIAHRMPILASGNGHEEAVRMVSEKIDAAVRGSLDASVAASALFGRAATGRLNADELPEGLLRVGQAALAPAYQQVHANARRLSRR</sequence>
<dbReference type="EMBL" id="LN907867">
    <property type="protein sequence ID" value="CUU41290.1"/>
    <property type="molecule type" value="Genomic_DNA"/>
</dbReference>
<name>A0A0P0IXP0_BLAVI</name>
<gene>
    <name evidence="1" type="ORF">BVIRIDIS_02790</name>
</gene>
<evidence type="ECO:0000313" key="1">
    <source>
        <dbReference type="EMBL" id="CUU41290.1"/>
    </source>
</evidence>
<dbReference type="AlphaFoldDB" id="A0A0P0IXP0"/>
<reference evidence="2" key="1">
    <citation type="journal article" date="2016" name="Genome Announc.">
        <title>Revised genome sequence of the purple photosynthetic bacterium Blastochloris viridis.</title>
        <authorList>
            <person name="Liu L.N."/>
            <person name="Faulkner M."/>
            <person name="Liu X."/>
            <person name="Huang F."/>
            <person name="Darby A.C."/>
            <person name="Hall N."/>
        </authorList>
    </citation>
    <scope>NUCLEOTIDE SEQUENCE [LARGE SCALE GENOMIC DNA]</scope>
    <source>
        <strain evidence="2">ATCC 19567 / DSM 133 / F</strain>
    </source>
</reference>
<dbReference type="KEGG" id="bvr:BVIR_834"/>
<proteinExistence type="predicted"/>
<evidence type="ECO:0000313" key="2">
    <source>
        <dbReference type="Proteomes" id="UP000065734"/>
    </source>
</evidence>